<dbReference type="EMBL" id="PQGD01000014">
    <property type="protein sequence ID" value="POP46543.1"/>
    <property type="molecule type" value="Genomic_DNA"/>
</dbReference>
<organism evidence="2 4">
    <name type="scientific">Superficieibacter electus</name>
    <dbReference type="NCBI Taxonomy" id="2022662"/>
    <lineage>
        <taxon>Bacteria</taxon>
        <taxon>Pseudomonadati</taxon>
        <taxon>Pseudomonadota</taxon>
        <taxon>Gammaproteobacteria</taxon>
        <taxon>Enterobacterales</taxon>
        <taxon>Enterobacteriaceae</taxon>
        <taxon>Superficieibacter</taxon>
    </lineage>
</organism>
<evidence type="ECO:0000313" key="3">
    <source>
        <dbReference type="Proteomes" id="UP000237073"/>
    </source>
</evidence>
<dbReference type="OrthoDB" id="6561677at2"/>
<evidence type="ECO:0000313" key="4">
    <source>
        <dbReference type="Proteomes" id="UP000247005"/>
    </source>
</evidence>
<evidence type="ECO:0000313" key="1">
    <source>
        <dbReference type="EMBL" id="POP43048.1"/>
    </source>
</evidence>
<dbReference type="Proteomes" id="UP000247005">
    <property type="component" value="Unassembled WGS sequence"/>
</dbReference>
<evidence type="ECO:0000313" key="2">
    <source>
        <dbReference type="EMBL" id="POP46543.1"/>
    </source>
</evidence>
<comment type="caution">
    <text evidence="2">The sequence shown here is derived from an EMBL/GenBank/DDBJ whole genome shotgun (WGS) entry which is preliminary data.</text>
</comment>
<keyword evidence="3" id="KW-1185">Reference proteome</keyword>
<proteinExistence type="predicted"/>
<sequence>MSSTDAIQTLLTASDIPLSGPGATATEFFTLLKCALADEDAGIRDAGGLIAMALREKARGWLTQEDLIVLLEGQRDIARLRANNAEIALRNRIQSITIRLLDIILASLIAAL</sequence>
<dbReference type="Proteomes" id="UP000237073">
    <property type="component" value="Unassembled WGS sequence"/>
</dbReference>
<reference evidence="3 4" key="1">
    <citation type="submission" date="2018-01" db="EMBL/GenBank/DDBJ databases">
        <title>Superficieibacter electus gen. nov., sp. nov., an extended-spectrum beta-lactamase possessing member of the Enterobacteriaceae family, isolated from intensive care unit surfaces.</title>
        <authorList>
            <person name="Potter R.F."/>
            <person name="D'Souza A.W."/>
        </authorList>
    </citation>
    <scope>NUCLEOTIDE SEQUENCE [LARGE SCALE GENOMIC DNA]</scope>
    <source>
        <strain evidence="2 4">BP-1</strain>
        <strain evidence="1 3">BP-2</strain>
    </source>
</reference>
<gene>
    <name evidence="2" type="ORF">CHU32_17650</name>
    <name evidence="1" type="ORF">CHU33_17550</name>
</gene>
<dbReference type="EMBL" id="PQGE01000016">
    <property type="protein sequence ID" value="POP43048.1"/>
    <property type="molecule type" value="Genomic_DNA"/>
</dbReference>
<dbReference type="AlphaFoldDB" id="A0A2P5GM28"/>
<accession>A0A2P5GM28</accession>
<name>A0A2P5GM28_9ENTR</name>
<protein>
    <submittedName>
        <fullName evidence="2">Uncharacterized protein</fullName>
    </submittedName>
</protein>
<dbReference type="RefSeq" id="WP_103677366.1">
    <property type="nucleotide sequence ID" value="NZ_PQGD01000014.1"/>
</dbReference>